<proteinExistence type="inferred from homology"/>
<dbReference type="GO" id="GO:0008654">
    <property type="term" value="P:phospholipid biosynthetic process"/>
    <property type="evidence" value="ECO:0007669"/>
    <property type="project" value="UniProtKB-KW"/>
</dbReference>
<protein>
    <submittedName>
        <fullName evidence="12">Phosphatidylserine synthase PssA</fullName>
    </submittedName>
</protein>
<feature type="transmembrane region" description="Helical" evidence="11">
    <location>
        <begin position="77"/>
        <end position="95"/>
    </location>
</feature>
<keyword evidence="13" id="KW-1185">Reference proteome</keyword>
<keyword evidence="7" id="KW-0443">Lipid metabolism</keyword>
<feature type="transmembrane region" description="Helical" evidence="11">
    <location>
        <begin position="154"/>
        <end position="173"/>
    </location>
</feature>
<evidence type="ECO:0000256" key="6">
    <source>
        <dbReference type="ARBA" id="ARBA00022989"/>
    </source>
</evidence>
<sequence length="226" mass="25206">MNTKMQSFIGLSDLVSLMNMSCGFLSILMSINHNFYYAAIFMILSLLFDSIDGWVARKTNRLDEYEFGKNIDSLSDIVSFGVSPAVFLYSFSMVNAPYLEIPTALVSLFIIICGILRLTRYNVTSNDVEGFIGFPIPGIAIIMASFYISGLFNIYIALILAIIVSIAMICNIPYEKFNNLYLLILNCICLLCIILQIPLYIGFVNVAGLIILLTSIGYLFINLTRG</sequence>
<dbReference type="InterPro" id="IPR000462">
    <property type="entry name" value="CDP-OH_P_trans"/>
</dbReference>
<evidence type="ECO:0000313" key="12">
    <source>
        <dbReference type="EMBL" id="ALT68826.1"/>
    </source>
</evidence>
<keyword evidence="4" id="KW-0808">Transferase</keyword>
<dbReference type="GO" id="GO:0016780">
    <property type="term" value="F:phosphotransferase activity, for other substituted phosphate groups"/>
    <property type="evidence" value="ECO:0007669"/>
    <property type="project" value="InterPro"/>
</dbReference>
<dbReference type="Proteomes" id="UP000067738">
    <property type="component" value="Chromosome"/>
</dbReference>
<dbReference type="GeneID" id="26736006"/>
<dbReference type="PATRIC" id="fig|230361.4.peg.1068"/>
<accession>A0A0U3DSD1</accession>
<dbReference type="Pfam" id="PF01066">
    <property type="entry name" value="CDP-OH_P_transf"/>
    <property type="match status" value="1"/>
</dbReference>
<dbReference type="InterPro" id="IPR043130">
    <property type="entry name" value="CDP-OH_PTrfase_TM_dom"/>
</dbReference>
<feature type="transmembrane region" description="Helical" evidence="11">
    <location>
        <begin position="7"/>
        <end position="29"/>
    </location>
</feature>
<evidence type="ECO:0000313" key="13">
    <source>
        <dbReference type="Proteomes" id="UP000067738"/>
    </source>
</evidence>
<dbReference type="KEGG" id="mmil:sm9_1037"/>
<organism evidence="12 13">
    <name type="scientific">Methanobrevibacter millerae</name>
    <dbReference type="NCBI Taxonomy" id="230361"/>
    <lineage>
        <taxon>Archaea</taxon>
        <taxon>Methanobacteriati</taxon>
        <taxon>Methanobacteriota</taxon>
        <taxon>Methanomada group</taxon>
        <taxon>Methanobacteria</taxon>
        <taxon>Methanobacteriales</taxon>
        <taxon>Methanobacteriaceae</taxon>
        <taxon>Methanobrevibacter</taxon>
    </lineage>
</organism>
<keyword evidence="9" id="KW-0594">Phospholipid biosynthesis</keyword>
<feature type="transmembrane region" description="Helical" evidence="11">
    <location>
        <begin position="101"/>
        <end position="119"/>
    </location>
</feature>
<evidence type="ECO:0000256" key="8">
    <source>
        <dbReference type="ARBA" id="ARBA00023136"/>
    </source>
</evidence>
<evidence type="ECO:0000256" key="1">
    <source>
        <dbReference type="ARBA" id="ARBA00004141"/>
    </source>
</evidence>
<feature type="transmembrane region" description="Helical" evidence="11">
    <location>
        <begin position="35"/>
        <end position="56"/>
    </location>
</feature>
<gene>
    <name evidence="12" type="primary">pssA</name>
    <name evidence="12" type="ORF">sm9_1037</name>
</gene>
<dbReference type="InterPro" id="IPR004533">
    <property type="entry name" value="CDP-diaglyc--ser_O-PTrfase"/>
</dbReference>
<evidence type="ECO:0000256" key="9">
    <source>
        <dbReference type="ARBA" id="ARBA00023209"/>
    </source>
</evidence>
<reference evidence="12 13" key="1">
    <citation type="submission" date="2015-04" db="EMBL/GenBank/DDBJ databases">
        <title>The complete genome sequence of the rumen methanogen Methanobrevibacter millerae SM9.</title>
        <authorList>
            <person name="Leahy S.C."/>
            <person name="Kelly W.J."/>
            <person name="Pacheco D.M."/>
            <person name="Li D."/>
            <person name="Altermann E."/>
            <person name="Attwood G.T."/>
        </authorList>
    </citation>
    <scope>NUCLEOTIDE SEQUENCE [LARGE SCALE GENOMIC DNA]</scope>
    <source>
        <strain evidence="12 13">SM9</strain>
    </source>
</reference>
<feature type="transmembrane region" description="Helical" evidence="11">
    <location>
        <begin position="203"/>
        <end position="221"/>
    </location>
</feature>
<name>A0A0U3DSD1_9EURY</name>
<keyword evidence="3" id="KW-0444">Lipid biosynthesis</keyword>
<evidence type="ECO:0000256" key="5">
    <source>
        <dbReference type="ARBA" id="ARBA00022692"/>
    </source>
</evidence>
<dbReference type="RefSeq" id="WP_232299188.1">
    <property type="nucleotide sequence ID" value="NZ_CP011266.1"/>
</dbReference>
<dbReference type="GO" id="GO:0016020">
    <property type="term" value="C:membrane"/>
    <property type="evidence" value="ECO:0007669"/>
    <property type="project" value="UniProtKB-SubCell"/>
</dbReference>
<keyword evidence="6 11" id="KW-1133">Transmembrane helix</keyword>
<dbReference type="AlphaFoldDB" id="A0A0U3DSD1"/>
<keyword evidence="10" id="KW-1208">Phospholipid metabolism</keyword>
<evidence type="ECO:0000256" key="7">
    <source>
        <dbReference type="ARBA" id="ARBA00023098"/>
    </source>
</evidence>
<dbReference type="NCBIfam" id="TIGR00473">
    <property type="entry name" value="pssA"/>
    <property type="match status" value="1"/>
</dbReference>
<feature type="transmembrane region" description="Helical" evidence="11">
    <location>
        <begin position="131"/>
        <end position="148"/>
    </location>
</feature>
<evidence type="ECO:0000256" key="11">
    <source>
        <dbReference type="SAM" id="Phobius"/>
    </source>
</evidence>
<dbReference type="EMBL" id="CP011266">
    <property type="protein sequence ID" value="ALT68826.1"/>
    <property type="molecule type" value="Genomic_DNA"/>
</dbReference>
<keyword evidence="5 11" id="KW-0812">Transmembrane</keyword>
<comment type="subcellular location">
    <subcellularLocation>
        <location evidence="1">Membrane</location>
        <topology evidence="1">Multi-pass membrane protein</topology>
    </subcellularLocation>
</comment>
<feature type="transmembrane region" description="Helical" evidence="11">
    <location>
        <begin position="180"/>
        <end position="197"/>
    </location>
</feature>
<evidence type="ECO:0000256" key="2">
    <source>
        <dbReference type="ARBA" id="ARBA00010441"/>
    </source>
</evidence>
<comment type="similarity">
    <text evidence="2">Belongs to the CDP-alcohol phosphatidyltransferase class-I family.</text>
</comment>
<keyword evidence="8 11" id="KW-0472">Membrane</keyword>
<dbReference type="Gene3D" id="1.20.120.1760">
    <property type="match status" value="1"/>
</dbReference>
<evidence type="ECO:0000256" key="4">
    <source>
        <dbReference type="ARBA" id="ARBA00022679"/>
    </source>
</evidence>
<evidence type="ECO:0000256" key="3">
    <source>
        <dbReference type="ARBA" id="ARBA00022516"/>
    </source>
</evidence>
<evidence type="ECO:0000256" key="10">
    <source>
        <dbReference type="ARBA" id="ARBA00023264"/>
    </source>
</evidence>
<dbReference type="NCBIfam" id="NF038087">
    <property type="entry name" value="arch_ser_synth"/>
    <property type="match status" value="1"/>
</dbReference>